<keyword evidence="5" id="KW-0472">Membrane</keyword>
<feature type="region of interest" description="Disordered" evidence="4">
    <location>
        <begin position="244"/>
        <end position="264"/>
    </location>
</feature>
<evidence type="ECO:0000256" key="5">
    <source>
        <dbReference type="SAM" id="Phobius"/>
    </source>
</evidence>
<dbReference type="GO" id="GO:0005886">
    <property type="term" value="C:plasma membrane"/>
    <property type="evidence" value="ECO:0007669"/>
    <property type="project" value="TreeGrafter"/>
</dbReference>
<dbReference type="PANTHER" id="PTHR31018">
    <property type="entry name" value="SPORULATION-SPECIFIC PROTEIN-RELATED"/>
    <property type="match status" value="1"/>
</dbReference>
<keyword evidence="5" id="KW-0812">Transmembrane</keyword>
<dbReference type="EMBL" id="NAJN01000280">
    <property type="protein sequence ID" value="TKA75635.1"/>
    <property type="molecule type" value="Genomic_DNA"/>
</dbReference>
<keyword evidence="3" id="KW-0325">Glycoprotein</keyword>
<evidence type="ECO:0000256" key="2">
    <source>
        <dbReference type="ARBA" id="ARBA00022729"/>
    </source>
</evidence>
<proteinExistence type="predicted"/>
<evidence type="ECO:0000313" key="7">
    <source>
        <dbReference type="Proteomes" id="UP000308768"/>
    </source>
</evidence>
<reference evidence="6 7" key="1">
    <citation type="submission" date="2017-03" db="EMBL/GenBank/DDBJ databases">
        <title>Genomes of endolithic fungi from Antarctica.</title>
        <authorList>
            <person name="Coleine C."/>
            <person name="Masonjones S."/>
            <person name="Stajich J.E."/>
        </authorList>
    </citation>
    <scope>NUCLEOTIDE SEQUENCE [LARGE SCALE GENOMIC DNA]</scope>
    <source>
        <strain evidence="6 7">CCFEE 5187</strain>
    </source>
</reference>
<gene>
    <name evidence="6" type="ORF">B0A49_02324</name>
</gene>
<name>A0A4U0XLH7_9PEZI</name>
<feature type="transmembrane region" description="Helical" evidence="5">
    <location>
        <begin position="269"/>
        <end position="294"/>
    </location>
</feature>
<dbReference type="AlphaFoldDB" id="A0A4U0XLH7"/>
<evidence type="ECO:0008006" key="8">
    <source>
        <dbReference type="Google" id="ProtNLM"/>
    </source>
</evidence>
<dbReference type="SUPFAM" id="SSF52058">
    <property type="entry name" value="L domain-like"/>
    <property type="match status" value="1"/>
</dbReference>
<accession>A0A4U0XLH7</accession>
<comment type="subcellular location">
    <subcellularLocation>
        <location evidence="1">Cell envelope</location>
    </subcellularLocation>
</comment>
<evidence type="ECO:0000256" key="4">
    <source>
        <dbReference type="SAM" id="MobiDB-lite"/>
    </source>
</evidence>
<keyword evidence="7" id="KW-1185">Reference proteome</keyword>
<organism evidence="6 7">
    <name type="scientific">Cryomyces minteri</name>
    <dbReference type="NCBI Taxonomy" id="331657"/>
    <lineage>
        <taxon>Eukaryota</taxon>
        <taxon>Fungi</taxon>
        <taxon>Dikarya</taxon>
        <taxon>Ascomycota</taxon>
        <taxon>Pezizomycotina</taxon>
        <taxon>Dothideomycetes</taxon>
        <taxon>Dothideomycetes incertae sedis</taxon>
        <taxon>Cryomyces</taxon>
    </lineage>
</organism>
<dbReference type="GO" id="GO:0009986">
    <property type="term" value="C:cell surface"/>
    <property type="evidence" value="ECO:0007669"/>
    <property type="project" value="TreeGrafter"/>
</dbReference>
<dbReference type="GO" id="GO:0031505">
    <property type="term" value="P:fungal-type cell wall organization"/>
    <property type="evidence" value="ECO:0007669"/>
    <property type="project" value="TreeGrafter"/>
</dbReference>
<dbReference type="STRING" id="331657.A0A4U0XLH7"/>
<dbReference type="PANTHER" id="PTHR31018:SF3">
    <property type="entry name" value="RECEPTOR PROTEIN-TYROSINE KINASE"/>
    <property type="match status" value="1"/>
</dbReference>
<dbReference type="InterPro" id="IPR051648">
    <property type="entry name" value="CWI-Assembly_Regulator"/>
</dbReference>
<comment type="caution">
    <text evidence="6">The sequence shown here is derived from an EMBL/GenBank/DDBJ whole genome shotgun (WGS) entry which is preliminary data.</text>
</comment>
<evidence type="ECO:0000256" key="3">
    <source>
        <dbReference type="ARBA" id="ARBA00023180"/>
    </source>
</evidence>
<keyword evidence="5" id="KW-1133">Transmembrane helix</keyword>
<protein>
    <recommendedName>
        <fullName evidence="8">Receptor L-domain domain-containing protein</fullName>
    </recommendedName>
</protein>
<evidence type="ECO:0000256" key="1">
    <source>
        <dbReference type="ARBA" id="ARBA00004196"/>
    </source>
</evidence>
<dbReference type="OrthoDB" id="3875599at2759"/>
<sequence length="392" mass="41624">MTFPSLRSINNLVLSHIPSPNIVNLSSTGIPSVVNLQVTNTYLEGLSSFSLETSQLQTLVIVNNSYLETAQFAIGNITQQARIANNGGNLTVSFPNLVNAYDLDIANCTYLDLPELVSVSNNLELSWNSFLSLELPNLTFTGGGLNITNNNLLADIAFDQLVSVNGDLNILKNPKMTNLSGFPGLSSVGAKLDLTGAFTNVSLPALRNVRGDMTVQSSESLNCTALQDEKFAVHGKYVCLENSTPTSSPANATTITQGTSGSTSSARDLGIGVGLGLGLGIVLLAAVVASIISFRRRRDRRRKLAGYGQPEKPIVTYPNAELPTNLAAVELAPLHGTSEMGRSTSKSAPGREQRHELHGDELKSELLGSIPGNLESSVPSDFNSRTAGLPTR</sequence>
<evidence type="ECO:0000313" key="6">
    <source>
        <dbReference type="EMBL" id="TKA75635.1"/>
    </source>
</evidence>
<keyword evidence="2" id="KW-0732">Signal</keyword>
<feature type="region of interest" description="Disordered" evidence="4">
    <location>
        <begin position="337"/>
        <end position="392"/>
    </location>
</feature>
<feature type="compositionally biased region" description="Polar residues" evidence="4">
    <location>
        <begin position="374"/>
        <end position="386"/>
    </location>
</feature>
<dbReference type="GO" id="GO:0009277">
    <property type="term" value="C:fungal-type cell wall"/>
    <property type="evidence" value="ECO:0007669"/>
    <property type="project" value="TreeGrafter"/>
</dbReference>
<dbReference type="Proteomes" id="UP000308768">
    <property type="component" value="Unassembled WGS sequence"/>
</dbReference>
<feature type="compositionally biased region" description="Basic and acidic residues" evidence="4">
    <location>
        <begin position="349"/>
        <end position="364"/>
    </location>
</feature>